<protein>
    <submittedName>
        <fullName evidence="2">Uncharacterized protein</fullName>
    </submittedName>
</protein>
<dbReference type="AlphaFoldDB" id="A0A6A5KQW0"/>
<sequence length="267" mass="29804">MRPADINMFGLKPVSHQLCDIGSHGATVSQPCACALWQSTTRDGKWRTPNNFGISNFLGAKTEMNINTDAYDTNPGSSHFQISPKCELFIDDDVSKREQIASKCSASKLGQVLILQFPQARSKLSCGGKLLGTFIISPRYPCSADTLQTSLYSRLRSAPISTSDSQRTCHHAESFAAQTHTNWVPHTVLRLIAALRTHLWRWRRIFGAEYPKTHPAAIVGENTMPPTSATGTTRPCDEKQFQQHRWRSRKTLNVGSTRVYQQNQIVS</sequence>
<evidence type="ECO:0000313" key="3">
    <source>
        <dbReference type="Proteomes" id="UP000800040"/>
    </source>
</evidence>
<gene>
    <name evidence="2" type="ORF">BDW02DRAFT_414959</name>
</gene>
<organism evidence="2 3">
    <name type="scientific">Decorospora gaudefroyi</name>
    <dbReference type="NCBI Taxonomy" id="184978"/>
    <lineage>
        <taxon>Eukaryota</taxon>
        <taxon>Fungi</taxon>
        <taxon>Dikarya</taxon>
        <taxon>Ascomycota</taxon>
        <taxon>Pezizomycotina</taxon>
        <taxon>Dothideomycetes</taxon>
        <taxon>Pleosporomycetidae</taxon>
        <taxon>Pleosporales</taxon>
        <taxon>Pleosporineae</taxon>
        <taxon>Pleosporaceae</taxon>
        <taxon>Decorospora</taxon>
    </lineage>
</organism>
<accession>A0A6A5KQW0</accession>
<dbReference type="Proteomes" id="UP000800040">
    <property type="component" value="Unassembled WGS sequence"/>
</dbReference>
<name>A0A6A5KQW0_9PLEO</name>
<feature type="region of interest" description="Disordered" evidence="1">
    <location>
        <begin position="217"/>
        <end position="237"/>
    </location>
</feature>
<dbReference type="EMBL" id="ML975252">
    <property type="protein sequence ID" value="KAF1838452.1"/>
    <property type="molecule type" value="Genomic_DNA"/>
</dbReference>
<evidence type="ECO:0000313" key="2">
    <source>
        <dbReference type="EMBL" id="KAF1838452.1"/>
    </source>
</evidence>
<evidence type="ECO:0000256" key="1">
    <source>
        <dbReference type="SAM" id="MobiDB-lite"/>
    </source>
</evidence>
<feature type="compositionally biased region" description="Polar residues" evidence="1">
    <location>
        <begin position="224"/>
        <end position="233"/>
    </location>
</feature>
<reference evidence="2" key="1">
    <citation type="submission" date="2020-01" db="EMBL/GenBank/DDBJ databases">
        <authorList>
            <consortium name="DOE Joint Genome Institute"/>
            <person name="Haridas S."/>
            <person name="Albert R."/>
            <person name="Binder M."/>
            <person name="Bloem J."/>
            <person name="Labutti K."/>
            <person name="Salamov A."/>
            <person name="Andreopoulos B."/>
            <person name="Baker S.E."/>
            <person name="Barry K."/>
            <person name="Bills G."/>
            <person name="Bluhm B.H."/>
            <person name="Cannon C."/>
            <person name="Castanera R."/>
            <person name="Culley D.E."/>
            <person name="Daum C."/>
            <person name="Ezra D."/>
            <person name="Gonzalez J.B."/>
            <person name="Henrissat B."/>
            <person name="Kuo A."/>
            <person name="Liang C."/>
            <person name="Lipzen A."/>
            <person name="Lutzoni F."/>
            <person name="Magnuson J."/>
            <person name="Mondo S."/>
            <person name="Nolan M."/>
            <person name="Ohm R."/>
            <person name="Pangilinan J."/>
            <person name="Park H.-J."/>
            <person name="Ramirez L."/>
            <person name="Alfaro M."/>
            <person name="Sun H."/>
            <person name="Tritt A."/>
            <person name="Yoshinaga Y."/>
            <person name="Zwiers L.-H."/>
            <person name="Turgeon B.G."/>
            <person name="Goodwin S.B."/>
            <person name="Spatafora J.W."/>
            <person name="Crous P.W."/>
            <person name="Grigoriev I.V."/>
        </authorList>
    </citation>
    <scope>NUCLEOTIDE SEQUENCE</scope>
    <source>
        <strain evidence="2">P77</strain>
    </source>
</reference>
<keyword evidence="3" id="KW-1185">Reference proteome</keyword>
<proteinExistence type="predicted"/>